<evidence type="ECO:0000259" key="3">
    <source>
        <dbReference type="Pfam" id="PF21771"/>
    </source>
</evidence>
<sequence length="144" mass="17135">MIRDSLRKDKSRITVILQEMKEIREQKKMEIGRLTNMINQAEEDMVRLRKKYETAVQNRNERGVQLIEREEEVCIFYEKINAQETVLRNGDVSLMEQDEKIRFLKMKAAEKKRQIEQVKKELPNKRNLESDLVILQIQVSGTSI</sequence>
<accession>A0ABN9ADA0</accession>
<keyword evidence="1 2" id="KW-0175">Coiled coil</keyword>
<organism evidence="4 5">
    <name type="scientific">Staurois parvus</name>
    <dbReference type="NCBI Taxonomy" id="386267"/>
    <lineage>
        <taxon>Eukaryota</taxon>
        <taxon>Metazoa</taxon>
        <taxon>Chordata</taxon>
        <taxon>Craniata</taxon>
        <taxon>Vertebrata</taxon>
        <taxon>Euteleostomi</taxon>
        <taxon>Amphibia</taxon>
        <taxon>Batrachia</taxon>
        <taxon>Anura</taxon>
        <taxon>Neobatrachia</taxon>
        <taxon>Ranoidea</taxon>
        <taxon>Ranidae</taxon>
        <taxon>Staurois</taxon>
    </lineage>
</organism>
<gene>
    <name evidence="4" type="ORF">SPARVUS_LOCUS271061</name>
</gene>
<dbReference type="Pfam" id="PF21771">
    <property type="entry name" value="CFAP58_CC"/>
    <property type="match status" value="1"/>
</dbReference>
<dbReference type="PANTHER" id="PTHR32083">
    <property type="entry name" value="CILIA AND FLAGELLA-ASSOCIATED PROTEIN 58-RELATED"/>
    <property type="match status" value="1"/>
</dbReference>
<name>A0ABN9ADA0_9NEOB</name>
<comment type="caution">
    <text evidence="4">The sequence shown here is derived from an EMBL/GenBank/DDBJ whole genome shotgun (WGS) entry which is preliminary data.</text>
</comment>
<feature type="domain" description="Cilia- and flagella-associated protein 58 central coiled coil" evidence="3">
    <location>
        <begin position="16"/>
        <end position="113"/>
    </location>
</feature>
<dbReference type="Proteomes" id="UP001162483">
    <property type="component" value="Unassembled WGS sequence"/>
</dbReference>
<reference evidence="4" key="1">
    <citation type="submission" date="2023-05" db="EMBL/GenBank/DDBJ databases">
        <authorList>
            <person name="Stuckert A."/>
        </authorList>
    </citation>
    <scope>NUCLEOTIDE SEQUENCE</scope>
</reference>
<feature type="coiled-coil region" evidence="2">
    <location>
        <begin position="94"/>
        <end position="128"/>
    </location>
</feature>
<dbReference type="EMBL" id="CATNWA010000083">
    <property type="protein sequence ID" value="CAI9532790.1"/>
    <property type="molecule type" value="Genomic_DNA"/>
</dbReference>
<evidence type="ECO:0000313" key="4">
    <source>
        <dbReference type="EMBL" id="CAI9532790.1"/>
    </source>
</evidence>
<protein>
    <recommendedName>
        <fullName evidence="3">Cilia- and flagella-associated protein 58 central coiled coil domain-containing protein</fullName>
    </recommendedName>
</protein>
<evidence type="ECO:0000256" key="1">
    <source>
        <dbReference type="ARBA" id="ARBA00023054"/>
    </source>
</evidence>
<dbReference type="PANTHER" id="PTHR32083:SF34">
    <property type="entry name" value="COILED-COIL DOMAIN-CONTAINING PROTEIN 146"/>
    <property type="match status" value="1"/>
</dbReference>
<dbReference type="InterPro" id="IPR049270">
    <property type="entry name" value="CFAP58_CC"/>
</dbReference>
<evidence type="ECO:0000256" key="2">
    <source>
        <dbReference type="SAM" id="Coils"/>
    </source>
</evidence>
<feature type="coiled-coil region" evidence="2">
    <location>
        <begin position="17"/>
        <end position="58"/>
    </location>
</feature>
<keyword evidence="5" id="KW-1185">Reference proteome</keyword>
<proteinExistence type="predicted"/>
<evidence type="ECO:0000313" key="5">
    <source>
        <dbReference type="Proteomes" id="UP001162483"/>
    </source>
</evidence>